<dbReference type="EnsemblMetazoa" id="MESCA000755-RA">
    <property type="protein sequence ID" value="MESCA000755-PA"/>
    <property type="gene ID" value="MESCA000755"/>
</dbReference>
<proteinExistence type="predicted"/>
<reference evidence="2" key="1">
    <citation type="submission" date="2013-02" db="EMBL/GenBank/DDBJ databases">
        <authorList>
            <person name="Hughes D."/>
        </authorList>
    </citation>
    <scope>NUCLEOTIDE SEQUENCE</scope>
    <source>
        <strain>Durham</strain>
        <strain evidence="2">NC isolate 2 -- Noor lab</strain>
    </source>
</reference>
<sequence length="72" mass="8332">MLNLLRIACLVTNWCSHKIGNSVNNRVTLFTEKDEDCSNFLRISFLSIAYKIIASILCEILKPHLIRSMRSY</sequence>
<dbReference type="AlphaFoldDB" id="T1GBW6"/>
<dbReference type="HOGENOM" id="CLU_2725091_0_0_1"/>
<name>T1GBW6_MEGSC</name>
<reference evidence="1" key="2">
    <citation type="submission" date="2015-06" db="UniProtKB">
        <authorList>
            <consortium name="EnsemblMetazoa"/>
        </authorList>
    </citation>
    <scope>IDENTIFICATION</scope>
</reference>
<dbReference type="EMBL" id="CAQQ02121511">
    <property type="status" value="NOT_ANNOTATED_CDS"/>
    <property type="molecule type" value="Genomic_DNA"/>
</dbReference>
<dbReference type="EMBL" id="CAQQ02121510">
    <property type="status" value="NOT_ANNOTATED_CDS"/>
    <property type="molecule type" value="Genomic_DNA"/>
</dbReference>
<evidence type="ECO:0000313" key="1">
    <source>
        <dbReference type="EnsemblMetazoa" id="MESCA000755-PA"/>
    </source>
</evidence>
<protein>
    <submittedName>
        <fullName evidence="1">Uncharacterized protein</fullName>
    </submittedName>
</protein>
<accession>T1GBW6</accession>
<dbReference type="Proteomes" id="UP000015102">
    <property type="component" value="Unassembled WGS sequence"/>
</dbReference>
<organism evidence="1 2">
    <name type="scientific">Megaselia scalaris</name>
    <name type="common">Humpbacked fly</name>
    <name type="synonym">Phora scalaris</name>
    <dbReference type="NCBI Taxonomy" id="36166"/>
    <lineage>
        <taxon>Eukaryota</taxon>
        <taxon>Metazoa</taxon>
        <taxon>Ecdysozoa</taxon>
        <taxon>Arthropoda</taxon>
        <taxon>Hexapoda</taxon>
        <taxon>Insecta</taxon>
        <taxon>Pterygota</taxon>
        <taxon>Neoptera</taxon>
        <taxon>Endopterygota</taxon>
        <taxon>Diptera</taxon>
        <taxon>Brachycera</taxon>
        <taxon>Muscomorpha</taxon>
        <taxon>Platypezoidea</taxon>
        <taxon>Phoridae</taxon>
        <taxon>Megaseliini</taxon>
        <taxon>Megaselia</taxon>
    </lineage>
</organism>
<evidence type="ECO:0000313" key="2">
    <source>
        <dbReference type="Proteomes" id="UP000015102"/>
    </source>
</evidence>
<keyword evidence="2" id="KW-1185">Reference proteome</keyword>